<organism evidence="2 3">
    <name type="scientific">Cinchona calisaya</name>
    <dbReference type="NCBI Taxonomy" id="153742"/>
    <lineage>
        <taxon>Eukaryota</taxon>
        <taxon>Viridiplantae</taxon>
        <taxon>Streptophyta</taxon>
        <taxon>Embryophyta</taxon>
        <taxon>Tracheophyta</taxon>
        <taxon>Spermatophyta</taxon>
        <taxon>Magnoliopsida</taxon>
        <taxon>eudicotyledons</taxon>
        <taxon>Gunneridae</taxon>
        <taxon>Pentapetalae</taxon>
        <taxon>asterids</taxon>
        <taxon>lamiids</taxon>
        <taxon>Gentianales</taxon>
        <taxon>Rubiaceae</taxon>
        <taxon>Cinchonoideae</taxon>
        <taxon>Cinchoneae</taxon>
        <taxon>Cinchona</taxon>
    </lineage>
</organism>
<dbReference type="AlphaFoldDB" id="A0ABD2ZLG8"/>
<evidence type="ECO:0000313" key="3">
    <source>
        <dbReference type="Proteomes" id="UP001630127"/>
    </source>
</evidence>
<accession>A0ABD2ZLG8</accession>
<keyword evidence="1" id="KW-0472">Membrane</keyword>
<feature type="transmembrane region" description="Helical" evidence="1">
    <location>
        <begin position="37"/>
        <end position="58"/>
    </location>
</feature>
<keyword evidence="1" id="KW-1133">Transmembrane helix</keyword>
<sequence>MEISVKVLQYKYHFAAVIISSLIIAILTTMAPQFASILSYFWPLFLSTSILLGTIIVFSQSAPEFYGDGNGEGLLEYVAGNL</sequence>
<feature type="transmembrane region" description="Helical" evidence="1">
    <location>
        <begin position="12"/>
        <end position="31"/>
    </location>
</feature>
<keyword evidence="3" id="KW-1185">Reference proteome</keyword>
<dbReference type="EMBL" id="JBJUIK010000008">
    <property type="protein sequence ID" value="KAL3519277.1"/>
    <property type="molecule type" value="Genomic_DNA"/>
</dbReference>
<name>A0ABD2ZLG8_9GENT</name>
<dbReference type="Proteomes" id="UP001630127">
    <property type="component" value="Unassembled WGS sequence"/>
</dbReference>
<evidence type="ECO:0000256" key="1">
    <source>
        <dbReference type="SAM" id="Phobius"/>
    </source>
</evidence>
<proteinExistence type="predicted"/>
<protein>
    <submittedName>
        <fullName evidence="2">Uncharacterized protein</fullName>
    </submittedName>
</protein>
<gene>
    <name evidence="2" type="ORF">ACH5RR_017426</name>
</gene>
<dbReference type="PANTHER" id="PTHR34125">
    <property type="entry name" value="OS01G0762900 PROTEIN"/>
    <property type="match status" value="1"/>
</dbReference>
<dbReference type="PANTHER" id="PTHR34125:SF7">
    <property type="entry name" value="TRANSMEMBRANE PROTEIN"/>
    <property type="match status" value="1"/>
</dbReference>
<reference evidence="2 3" key="1">
    <citation type="submission" date="2024-11" db="EMBL/GenBank/DDBJ databases">
        <title>A near-complete genome assembly of Cinchona calisaya.</title>
        <authorList>
            <person name="Lian D.C."/>
            <person name="Zhao X.W."/>
            <person name="Wei L."/>
        </authorList>
    </citation>
    <scope>NUCLEOTIDE SEQUENCE [LARGE SCALE GENOMIC DNA]</scope>
    <source>
        <tissue evidence="2">Nenye</tissue>
    </source>
</reference>
<evidence type="ECO:0000313" key="2">
    <source>
        <dbReference type="EMBL" id="KAL3519277.1"/>
    </source>
</evidence>
<comment type="caution">
    <text evidence="2">The sequence shown here is derived from an EMBL/GenBank/DDBJ whole genome shotgun (WGS) entry which is preliminary data.</text>
</comment>
<keyword evidence="1" id="KW-0812">Transmembrane</keyword>